<evidence type="ECO:0008006" key="4">
    <source>
        <dbReference type="Google" id="ProtNLM"/>
    </source>
</evidence>
<dbReference type="RefSeq" id="WP_132471744.1">
    <property type="nucleotide sequence ID" value="NZ_JAUTXY010000008.1"/>
</dbReference>
<comment type="caution">
    <text evidence="2">The sequence shown here is derived from an EMBL/GenBank/DDBJ whole genome shotgun (WGS) entry which is preliminary data.</text>
</comment>
<proteinExistence type="predicted"/>
<evidence type="ECO:0000313" key="2">
    <source>
        <dbReference type="EMBL" id="MEE2059397.1"/>
    </source>
</evidence>
<evidence type="ECO:0000313" key="3">
    <source>
        <dbReference type="Proteomes" id="UP001336020"/>
    </source>
</evidence>
<gene>
    <name evidence="2" type="ORF">Q7514_17910</name>
</gene>
<organism evidence="2 3">
    <name type="scientific">Rhodococcus artemisiae</name>
    <dbReference type="NCBI Taxonomy" id="714159"/>
    <lineage>
        <taxon>Bacteria</taxon>
        <taxon>Bacillati</taxon>
        <taxon>Actinomycetota</taxon>
        <taxon>Actinomycetes</taxon>
        <taxon>Mycobacteriales</taxon>
        <taxon>Nocardiaceae</taxon>
        <taxon>Rhodococcus</taxon>
    </lineage>
</organism>
<dbReference type="EMBL" id="JAUTXY010000008">
    <property type="protein sequence ID" value="MEE2059397.1"/>
    <property type="molecule type" value="Genomic_DNA"/>
</dbReference>
<protein>
    <recommendedName>
        <fullName evidence="4">Secreted protein</fullName>
    </recommendedName>
</protein>
<reference evidence="2 3" key="1">
    <citation type="submission" date="2023-07" db="EMBL/GenBank/DDBJ databases">
        <authorList>
            <person name="Girao M."/>
            <person name="Carvalho M.F."/>
        </authorList>
    </citation>
    <scope>NUCLEOTIDE SEQUENCE [LARGE SCALE GENOMIC DNA]</scope>
    <source>
        <strain evidence="2 3">YIM65754</strain>
    </source>
</reference>
<feature type="region of interest" description="Disordered" evidence="1">
    <location>
        <begin position="22"/>
        <end position="69"/>
    </location>
</feature>
<dbReference type="Proteomes" id="UP001336020">
    <property type="component" value="Unassembled WGS sequence"/>
</dbReference>
<evidence type="ECO:0000256" key="1">
    <source>
        <dbReference type="SAM" id="MobiDB-lite"/>
    </source>
</evidence>
<name>A0ABU7LEQ8_9NOCA</name>
<sequence length="69" mass="7710">MLYLLALIGAVTLAFLLWKAFGPDPSRTPTRGLGPDDDPEFLWKVDREVRRRHTDESGRTDGPGQDGID</sequence>
<feature type="compositionally biased region" description="Basic and acidic residues" evidence="1">
    <location>
        <begin position="41"/>
        <end position="59"/>
    </location>
</feature>
<keyword evidence="3" id="KW-1185">Reference proteome</keyword>
<accession>A0ABU7LEQ8</accession>